<sequence length="1605" mass="181891">MSELTDFDNQIYLLGVDFKSYKLSSDDELINWSNQIELSNKSNVRYVRPIPFTPILVDGLSESADVEARFWGTDKNGLIYNLSYLSESKGNSAQVLLRHNSPITTITNKDYDLLFPPAYIIGQLTQTCPSISELKDKLKPLYINLINKIEPVKFKPSRIAVSQLAPLYEGQELSDSEKDYNEWHEKITQRGQQHIKGFAIPSVNTVSVVFSSDMYIGAQVSLIKYQVDFNDKQQSPELVLARGMVTQPFHDKEDRNSESYVGTLPSATMHLPTAFDNRSLKNLARGRKLIVKDGYYILRVQFYIDDYFNENKKLNDKIPEAIQSGRLKFEQNQTSPLTNKENQDVYTYELNEKVTFKTIGGFGKLAIVCGDLITLEECLLYQFPQALPSSYMDFMTKSAKPEALTGTGVNSLGLAAAVKKNTVGLAEGFMHGGNPLAGGLQDTMFSVSKGIWSDIEQKMLPPAITSAAAFAFALTAIKEQKDAFNKSVQFAQSGKTVLEMAKIGFRKSIIDLPYLKEVFNTARQNSFSHNANRLGVLWFSDKLSKVATKALPIIDGAANLYELYELYEKKGELEKKFLKDQHDFDTISESYLQTISVVKVYHDWTTSIKQVQEAFNYTEGQKDTEGKKLAQIISDGLGLTIHINFKFNKWEYGDGNKSKEYYTDLWGVCEKINGLMIKNPSYKLIIDGHACRIGTQEANEKVAAERARTVTGLIMAPYPDTDPDPTLHERIVTNSYGNRRPMSADEIQSDMSQTGDMVPAAMNRRVEVRLIIPNYDVALPASRSGMTALETSRQIQLSNAVEKDDIESEQIKAVLSIVNSALLFSPLAPVAAGIILLKTGAEAADLLFSFIDECITEKVYSDFKARCSNVSALTQLDKMHKKILEAYRKINKEIERKELKTTEEVTQHLKDANTVKELQKRYLLRALALNGLVELLARTSLFNQEKTDRAEVLEEYKVREFIVTYIINDNWDVPSSTYNTMAQNWIQRQNGIKRRKNQVKVANAQAARNSAREHRSDKGLSKLAKRAQIHGEFNKGFPIQARLYQNDLASGFDDFAKMFDNNIETLQPSHIGFSRLLINVDNDDNRWVPLIDWVKKDRSNRITPFTRVKLQLILKKSEAQKKKKLFKAQVEYRCDRLFFDSDGPQFEVLMAPREMDYFTLSDGRLKRYFDSNSIDGYVTACEFEPTYWFGEYEIPGLKPLFGANPWTSFEDWKKNGQARMMRYYFVISGKTLDLSGRVYNKRTESFIYGVDDNNTLGSQCRINEEGKIEIDGNQFALYDGLANRKVLLNEHDLLIQEFVESTSAKEHSGIPKYLKGDVKSFFAAGDGNRFDWFEKSAPESSILEWTNNKPKAVYVALLSEGNEKENYAKMLPNDIPMLLTLSIEEQDSFFKNESAVGPSFLSELKEIGEFSFKQYPNRSGAAIITDVKFAFNKSEADQEVELAKDIKLFAESFVNKVEKKPQGYLKANGVKKTLYILKFELTYTSPTGSRIRGLRPFGPIIDKDKGEIFPTELTISSLSQVGLEPSVGKYDIKGEPKLALKGNKSYQSTALPWMKITHDISKVNISAHNYWNSELNDKPKERKAWLEEWITDSPTILTAPEPKGV</sequence>
<dbReference type="PROSITE" id="PS51123">
    <property type="entry name" value="OMPA_2"/>
    <property type="match status" value="1"/>
</dbReference>
<dbReference type="RefSeq" id="WP_021708544.1">
    <property type="nucleotide sequence ID" value="NZ_BAOB01000464.1"/>
</dbReference>
<name>U3BZQ1_9VIBR</name>
<dbReference type="SUPFAM" id="SSF103088">
    <property type="entry name" value="OmpA-like"/>
    <property type="match status" value="1"/>
</dbReference>
<evidence type="ECO:0000259" key="2">
    <source>
        <dbReference type="PROSITE" id="PS51123"/>
    </source>
</evidence>
<proteinExistence type="predicted"/>
<dbReference type="Gene3D" id="3.30.1330.60">
    <property type="entry name" value="OmpA-like domain"/>
    <property type="match status" value="1"/>
</dbReference>
<gene>
    <name evidence="3" type="ORF">VAZ01S_015_00080</name>
</gene>
<keyword evidence="4" id="KW-1185">Reference proteome</keyword>
<accession>U3BZQ1</accession>
<dbReference type="GO" id="GO:0016020">
    <property type="term" value="C:membrane"/>
    <property type="evidence" value="ECO:0007669"/>
    <property type="project" value="UniProtKB-UniRule"/>
</dbReference>
<protein>
    <recommendedName>
        <fullName evidence="2">OmpA-like domain-containing protein</fullName>
    </recommendedName>
</protein>
<dbReference type="InterPro" id="IPR036737">
    <property type="entry name" value="OmpA-like_sf"/>
</dbReference>
<dbReference type="eggNOG" id="COG2885">
    <property type="taxonomic scope" value="Bacteria"/>
</dbReference>
<organism evidence="3 4">
    <name type="scientific">Vibrio azureus NBRC 104587</name>
    <dbReference type="NCBI Taxonomy" id="1219077"/>
    <lineage>
        <taxon>Bacteria</taxon>
        <taxon>Pseudomonadati</taxon>
        <taxon>Pseudomonadota</taxon>
        <taxon>Gammaproteobacteria</taxon>
        <taxon>Vibrionales</taxon>
        <taxon>Vibrionaceae</taxon>
        <taxon>Vibrio</taxon>
    </lineage>
</organism>
<dbReference type="OrthoDB" id="5887427at2"/>
<feature type="domain" description="OmpA-like" evidence="2">
    <location>
        <begin position="625"/>
        <end position="774"/>
    </location>
</feature>
<evidence type="ECO:0000313" key="3">
    <source>
        <dbReference type="EMBL" id="GAD74764.1"/>
    </source>
</evidence>
<evidence type="ECO:0000256" key="1">
    <source>
        <dbReference type="PROSITE-ProRule" id="PRU00473"/>
    </source>
</evidence>
<dbReference type="STRING" id="1219077.VAZ01S_015_00080"/>
<keyword evidence="1" id="KW-0472">Membrane</keyword>
<dbReference type="EMBL" id="BATL01000015">
    <property type="protein sequence ID" value="GAD74764.1"/>
    <property type="molecule type" value="Genomic_DNA"/>
</dbReference>
<evidence type="ECO:0000313" key="4">
    <source>
        <dbReference type="Proteomes" id="UP000016567"/>
    </source>
</evidence>
<reference evidence="3 4" key="1">
    <citation type="submission" date="2013-09" db="EMBL/GenBank/DDBJ databases">
        <title>Whole genome shotgun sequence of Vibrio azureus NBRC 104587.</title>
        <authorList>
            <person name="Isaki S."/>
            <person name="Hosoyama A."/>
            <person name="Numata M."/>
            <person name="Hashimoto M."/>
            <person name="Hosoyama Y."/>
            <person name="Tsuchikane K."/>
            <person name="Noguchi M."/>
            <person name="Hirakata S."/>
            <person name="Ichikawa N."/>
            <person name="Ohji S."/>
            <person name="Yamazoe A."/>
            <person name="Fujita N."/>
        </authorList>
    </citation>
    <scope>NUCLEOTIDE SEQUENCE [LARGE SCALE GENOMIC DNA]</scope>
    <source>
        <strain evidence="3 4">NBRC 104587</strain>
    </source>
</reference>
<comment type="caution">
    <text evidence="3">The sequence shown here is derived from an EMBL/GenBank/DDBJ whole genome shotgun (WGS) entry which is preliminary data.</text>
</comment>
<dbReference type="InterPro" id="IPR006665">
    <property type="entry name" value="OmpA-like"/>
</dbReference>
<dbReference type="Proteomes" id="UP000016567">
    <property type="component" value="Unassembled WGS sequence"/>
</dbReference>